<name>A0A9P4PTC1_9PLEO</name>
<comment type="caution">
    <text evidence="2">The sequence shown here is derived from an EMBL/GenBank/DDBJ whole genome shotgun (WGS) entry which is preliminary data.</text>
</comment>
<sequence>MSTSMSISSPIPPATHHTANSTPTTYPTTPTPRPHTYRHTPAYRLLVSRALTQQLHLPIAPPSPSPSRSLPNHQPNRGEDKDEHVDEKEEEGWVIRDRLVARERVRWGCRVGGVRWEEFVGDVRRLEGGRGVLGRGVYEGEGKGVGGGIER</sequence>
<evidence type="ECO:0000313" key="3">
    <source>
        <dbReference type="Proteomes" id="UP000799764"/>
    </source>
</evidence>
<dbReference type="EMBL" id="MU001494">
    <property type="protein sequence ID" value="KAF2450046.1"/>
    <property type="molecule type" value="Genomic_DNA"/>
</dbReference>
<feature type="compositionally biased region" description="Basic and acidic residues" evidence="1">
    <location>
        <begin position="76"/>
        <end position="92"/>
    </location>
</feature>
<keyword evidence="3" id="KW-1185">Reference proteome</keyword>
<feature type="region of interest" description="Disordered" evidence="1">
    <location>
        <begin position="1"/>
        <end position="41"/>
    </location>
</feature>
<evidence type="ECO:0000256" key="1">
    <source>
        <dbReference type="SAM" id="MobiDB-lite"/>
    </source>
</evidence>
<feature type="region of interest" description="Disordered" evidence="1">
    <location>
        <begin position="54"/>
        <end position="92"/>
    </location>
</feature>
<dbReference type="Proteomes" id="UP000799764">
    <property type="component" value="Unassembled WGS sequence"/>
</dbReference>
<evidence type="ECO:0000313" key="2">
    <source>
        <dbReference type="EMBL" id="KAF2450046.1"/>
    </source>
</evidence>
<dbReference type="AlphaFoldDB" id="A0A9P4PTC1"/>
<protein>
    <submittedName>
        <fullName evidence="2">Uncharacterized protein</fullName>
    </submittedName>
</protein>
<reference evidence="2" key="1">
    <citation type="journal article" date="2020" name="Stud. Mycol.">
        <title>101 Dothideomycetes genomes: a test case for predicting lifestyles and emergence of pathogens.</title>
        <authorList>
            <person name="Haridas S."/>
            <person name="Albert R."/>
            <person name="Binder M."/>
            <person name="Bloem J."/>
            <person name="Labutti K."/>
            <person name="Salamov A."/>
            <person name="Andreopoulos B."/>
            <person name="Baker S."/>
            <person name="Barry K."/>
            <person name="Bills G."/>
            <person name="Bluhm B."/>
            <person name="Cannon C."/>
            <person name="Castanera R."/>
            <person name="Culley D."/>
            <person name="Daum C."/>
            <person name="Ezra D."/>
            <person name="Gonzalez J."/>
            <person name="Henrissat B."/>
            <person name="Kuo A."/>
            <person name="Liang C."/>
            <person name="Lipzen A."/>
            <person name="Lutzoni F."/>
            <person name="Magnuson J."/>
            <person name="Mondo S."/>
            <person name="Nolan M."/>
            <person name="Ohm R."/>
            <person name="Pangilinan J."/>
            <person name="Park H.-J."/>
            <person name="Ramirez L."/>
            <person name="Alfaro M."/>
            <person name="Sun H."/>
            <person name="Tritt A."/>
            <person name="Yoshinaga Y."/>
            <person name="Zwiers L.-H."/>
            <person name="Turgeon B."/>
            <person name="Goodwin S."/>
            <person name="Spatafora J."/>
            <person name="Crous P."/>
            <person name="Grigoriev I."/>
        </authorList>
    </citation>
    <scope>NUCLEOTIDE SEQUENCE</scope>
    <source>
        <strain evidence="2">CBS 690.94</strain>
    </source>
</reference>
<accession>A0A9P4PTC1</accession>
<gene>
    <name evidence="2" type="ORF">P171DRAFT_440457</name>
</gene>
<organism evidence="2 3">
    <name type="scientific">Karstenula rhodostoma CBS 690.94</name>
    <dbReference type="NCBI Taxonomy" id="1392251"/>
    <lineage>
        <taxon>Eukaryota</taxon>
        <taxon>Fungi</taxon>
        <taxon>Dikarya</taxon>
        <taxon>Ascomycota</taxon>
        <taxon>Pezizomycotina</taxon>
        <taxon>Dothideomycetes</taxon>
        <taxon>Pleosporomycetidae</taxon>
        <taxon>Pleosporales</taxon>
        <taxon>Massarineae</taxon>
        <taxon>Didymosphaeriaceae</taxon>
        <taxon>Karstenula</taxon>
    </lineage>
</organism>
<proteinExistence type="predicted"/>